<dbReference type="eggNOG" id="ENOG503091C">
    <property type="taxonomic scope" value="Bacteria"/>
</dbReference>
<sequence length="155" mass="17211">MESFIRELAVLAPVYVEGGGDMTRVELTDGEGWLDPRPVPAVLKGIARYYGVDLTAVRERYGDILGKRLHVPLPFSPRLVLIPLKMRTPRVAKDGTTGYVAAHSIAQIQGGPSPTSCRVRMAGGKTWTCLQSADFAEQQVRHAKIVQTFYQERMR</sequence>
<protein>
    <submittedName>
        <fullName evidence="1">Uncharacterized protein</fullName>
    </submittedName>
</protein>
<gene>
    <name evidence="1" type="ORF">EL26_10030</name>
</gene>
<name>A0A074LMG5_9BACL</name>
<dbReference type="STRING" id="1157490.EL26_10030"/>
<dbReference type="AlphaFoldDB" id="A0A074LMG5"/>
<dbReference type="EMBL" id="JMIR01000012">
    <property type="protein sequence ID" value="KEO83306.1"/>
    <property type="molecule type" value="Genomic_DNA"/>
</dbReference>
<dbReference type="Proteomes" id="UP000027931">
    <property type="component" value="Unassembled WGS sequence"/>
</dbReference>
<dbReference type="RefSeq" id="WP_052036196.1">
    <property type="nucleotide sequence ID" value="NZ_JMIR01000012.1"/>
</dbReference>
<comment type="caution">
    <text evidence="1">The sequence shown here is derived from an EMBL/GenBank/DDBJ whole genome shotgun (WGS) entry which is preliminary data.</text>
</comment>
<keyword evidence="2" id="KW-1185">Reference proteome</keyword>
<accession>A0A074LMG5</accession>
<organism evidence="1 2">
    <name type="scientific">Tumebacillus flagellatus</name>
    <dbReference type="NCBI Taxonomy" id="1157490"/>
    <lineage>
        <taxon>Bacteria</taxon>
        <taxon>Bacillati</taxon>
        <taxon>Bacillota</taxon>
        <taxon>Bacilli</taxon>
        <taxon>Bacillales</taxon>
        <taxon>Alicyclobacillaceae</taxon>
        <taxon>Tumebacillus</taxon>
    </lineage>
</organism>
<reference evidence="1 2" key="1">
    <citation type="journal article" date="2013" name="Int. J. Syst. Evol. Microbiol.">
        <title>Tumebacillus flagellatus sp. nov., an alpha-amylase/pullulanase-producing bacterium isolated from cassava wastewater.</title>
        <authorList>
            <person name="Wang Q."/>
            <person name="Xie N."/>
            <person name="Qin Y."/>
            <person name="Shen N."/>
            <person name="Zhu J."/>
            <person name="Mi H."/>
            <person name="Huang R."/>
        </authorList>
    </citation>
    <scope>NUCLEOTIDE SEQUENCE [LARGE SCALE GENOMIC DNA]</scope>
    <source>
        <strain evidence="1 2">GST4</strain>
    </source>
</reference>
<evidence type="ECO:0000313" key="1">
    <source>
        <dbReference type="EMBL" id="KEO83306.1"/>
    </source>
</evidence>
<dbReference type="OrthoDB" id="2381246at2"/>
<evidence type="ECO:0000313" key="2">
    <source>
        <dbReference type="Proteomes" id="UP000027931"/>
    </source>
</evidence>
<proteinExistence type="predicted"/>